<reference evidence="2" key="1">
    <citation type="submission" date="2017-02" db="EMBL/GenBank/DDBJ databases">
        <title>Delving into the versatile metabolic prowess of the omnipresent phylum Bacteroidetes.</title>
        <authorList>
            <person name="Nobu M.K."/>
            <person name="Mei R."/>
            <person name="Narihiro T."/>
            <person name="Kuroda K."/>
            <person name="Liu W.-T."/>
        </authorList>
    </citation>
    <scope>NUCLEOTIDE SEQUENCE</scope>
    <source>
        <strain evidence="2">ADurb.Bin131</strain>
    </source>
</reference>
<dbReference type="InterPro" id="IPR011047">
    <property type="entry name" value="Quinoprotein_ADH-like_sf"/>
</dbReference>
<dbReference type="SUPFAM" id="SSF50998">
    <property type="entry name" value="Quinoprotein alcohol dehydrogenase-like"/>
    <property type="match status" value="1"/>
</dbReference>
<proteinExistence type="predicted"/>
<dbReference type="SUPFAM" id="SSF75011">
    <property type="entry name" value="3-carboxy-cis,cis-mucoante lactonizing enzyme"/>
    <property type="match status" value="1"/>
</dbReference>
<evidence type="ECO:0000313" key="2">
    <source>
        <dbReference type="EMBL" id="OQB73990.1"/>
    </source>
</evidence>
<dbReference type="InterPro" id="IPR015943">
    <property type="entry name" value="WD40/YVTN_repeat-like_dom_sf"/>
</dbReference>
<dbReference type="Proteomes" id="UP000485562">
    <property type="component" value="Unassembled WGS sequence"/>
</dbReference>
<dbReference type="Gene3D" id="3.40.50.880">
    <property type="match status" value="1"/>
</dbReference>
<dbReference type="Gene3D" id="2.130.10.10">
    <property type="entry name" value="YVTN repeat-like/Quinoprotein amine dehydrogenase"/>
    <property type="match status" value="1"/>
</dbReference>
<dbReference type="SUPFAM" id="SSF52317">
    <property type="entry name" value="Class I glutamine amidotransferase-like"/>
    <property type="match status" value="1"/>
</dbReference>
<organism evidence="2">
    <name type="scientific">candidate division TA06 bacterium ADurb.Bin131</name>
    <dbReference type="NCBI Taxonomy" id="1852827"/>
    <lineage>
        <taxon>Bacteria</taxon>
        <taxon>Bacteria division TA06</taxon>
    </lineage>
</organism>
<name>A0A1V6CAU0_UNCT6</name>
<gene>
    <name evidence="2" type="ORF">BWX89_00709</name>
</gene>
<comment type="caution">
    <text evidence="2">The sequence shown here is derived from an EMBL/GenBank/DDBJ whole genome shotgun (WGS) entry which is preliminary data.</text>
</comment>
<feature type="chain" id="PRO_5012144386" evidence="1">
    <location>
        <begin position="22"/>
        <end position="1534"/>
    </location>
</feature>
<dbReference type="EMBL" id="MWDQ01000055">
    <property type="protein sequence ID" value="OQB73990.1"/>
    <property type="molecule type" value="Genomic_DNA"/>
</dbReference>
<feature type="signal peptide" evidence="1">
    <location>
        <begin position="1"/>
        <end position="21"/>
    </location>
</feature>
<protein>
    <submittedName>
        <fullName evidence="2">Beta-galactosidase trimerization domain protein</fullName>
    </submittedName>
</protein>
<evidence type="ECO:0000256" key="1">
    <source>
        <dbReference type="SAM" id="SignalP"/>
    </source>
</evidence>
<keyword evidence="1" id="KW-0732">Signal</keyword>
<dbReference type="Gene3D" id="3.20.20.80">
    <property type="entry name" value="Glycosidases"/>
    <property type="match status" value="1"/>
</dbReference>
<sequence>MLKKFVFFGFLLCLFVQCSFSQKTQKLPFAVLHSSDTGGAHIFCVAADPVKRKLYAGTYSYDPKRQGLLVYDLNPDGTVSEKPRRYSDHPDPMPDPFPPGGWSSVTSLFVDKTHNKLFMGVSVSGVKGFENFKRSLVMYNLDEKGEPQGNPQAYESGNPYIHIAAIAMHPKLNRIYTVGWGGSGIYAIDLDENGIPSSKPEAFPVAGNGKYSINFRSDGTKVYLGTYPSVLQVCNLDEKGSVVNVRSYTVENGPQEYMICVLTDRAIFFKGPNDNLSYWLLDNSGEVQGNPVVVENFPVQAISVSDVPNRVIVSSSTGFTDAITGKFIVDGVSLKEIEISPDGKINVTRETDRFLREKAQCINGVPSIAIATMHLGWRFLGNRISGVEIKTTLKSIESETPFPPALKIVHLGQEQKYLKFVYSSRFNMVYSTGDNNIYAYRLKPEEKLISVPCQDIRGPIALDESSGILYVARKDGTIAIRKIDNSGIPSSDGENLQSGVNPITYLLFNPVAKILYVIGSIQKEEPATSLFCRIPGLTYDTAAALDTNKGKLYIASQYNKNENLTIWDIGKDGRIVSETPKRYPDGFVSDKKRTCLHGMILNTKKSKLYLSGMLENPANGEAGIMVYELDSKGDPSGSPKFYQTRSKTNSPLDLCLSPDGQKLYEVGWGVPAVFEWSLDGNGLPVPEPYVWETTGNGKSQVFPVPDGSAVLLGTYPSILEIVPLDKRGKPIGGPSVFLTTGKGRISIGCLTSGSSSDWINLDTQLKDSVGLSRIICEMTGATVKKAEMQFDFRRVSGSKVQNIKSFNITTAGNNISIFVPGYGLDEPDKLADLTQSSVEKFKEYLSFAKKYALKPDEKPDEIIVANGLISLDGTPETLEDGLNILSLLGHNTIQIWQWGNIPPDEIREKAAKYGFNRFRGAVYNPPSYFDYNSSMVTDEYLDNWVNGLKKSFSNMGQKNEEMALFHIADEPGWYYPYQIEEVKKDISRLSVFRNYLKSKGFTPQTFGKGSWEEIFPMKLSEPQTLADKRLFFWTTRFFVESLSKSFAAATRAFQRAYNPDILTTTNLNNWPGRFFIASPGEKIANNSDTSPDAGMGMPDWFDLGRKKAVSCIWTEDWFGDNSAQNWSLYSDLLRCAAREGGIKYGGYVVGHTTGGRVPEGGKYKIMALVGHGAKAIDPYIFGPGLAFGDGWSEREQVYQSLSEGLKILGKSENLIGPGKPKNGTIAILFPQASQVWDPDSKLRAYLWELYGLHEALIHENYPVDFVDDFDVEDGILKKNNYSVLYTTAPNLSDKAQRNIVEWVRDGGTLVMMPGACAADEYNEISVILTKMTGAKQVSVERAPQLRQDEIIRAKQTTIRIKDERFGIGEIQTKFQTVSLFPTTGKTIAVFEDGSSAIVEAGYNKGRIFSYGFWPGITYNLSPDRSDYKKLPYGWLKEARQMVVSPAKIANASKFVEISEELVEGCFLESDKGIAVTLLNWSGEPKKEITVVVNGAENITKIESIEKGSLKWEKTGNSVQIKLPLNTVDVLMLYK</sequence>
<dbReference type="InterPro" id="IPR029062">
    <property type="entry name" value="Class_I_gatase-like"/>
</dbReference>
<accession>A0A1V6CAU0</accession>
<dbReference type="SUPFAM" id="SSF51445">
    <property type="entry name" value="(Trans)glycosidases"/>
    <property type="match status" value="1"/>
</dbReference>
<dbReference type="InterPro" id="IPR017853">
    <property type="entry name" value="GH"/>
</dbReference>